<dbReference type="AlphaFoldDB" id="A0A1I1V1A0"/>
<dbReference type="RefSeq" id="WP_093428895.1">
    <property type="nucleotide sequence ID" value="NZ_FOMJ01000008.1"/>
</dbReference>
<evidence type="ECO:0000313" key="2">
    <source>
        <dbReference type="EMBL" id="SFD76659.1"/>
    </source>
</evidence>
<dbReference type="STRING" id="1123397.SAMN05660831_02282"/>
<dbReference type="Proteomes" id="UP000198611">
    <property type="component" value="Unassembled WGS sequence"/>
</dbReference>
<feature type="region of interest" description="Disordered" evidence="1">
    <location>
        <begin position="1"/>
        <end position="51"/>
    </location>
</feature>
<accession>A0A1I1V1A0</accession>
<feature type="compositionally biased region" description="Gly residues" evidence="1">
    <location>
        <begin position="26"/>
        <end position="37"/>
    </location>
</feature>
<reference evidence="2 3" key="1">
    <citation type="submission" date="2016-10" db="EMBL/GenBank/DDBJ databases">
        <authorList>
            <person name="de Groot N.N."/>
        </authorList>
    </citation>
    <scope>NUCLEOTIDE SEQUENCE [LARGE SCALE GENOMIC DNA]</scope>
    <source>
        <strain evidence="2 3">HL3</strain>
    </source>
</reference>
<evidence type="ECO:0000313" key="3">
    <source>
        <dbReference type="Proteomes" id="UP000198611"/>
    </source>
</evidence>
<name>A0A1I1V1A0_9GAMM</name>
<keyword evidence="3" id="KW-1185">Reference proteome</keyword>
<proteinExistence type="predicted"/>
<organism evidence="2 3">
    <name type="scientific">Thiohalospira halophila DSM 15071</name>
    <dbReference type="NCBI Taxonomy" id="1123397"/>
    <lineage>
        <taxon>Bacteria</taxon>
        <taxon>Pseudomonadati</taxon>
        <taxon>Pseudomonadota</taxon>
        <taxon>Gammaproteobacteria</taxon>
        <taxon>Thiohalospirales</taxon>
        <taxon>Thiohalospiraceae</taxon>
        <taxon>Thiohalospira</taxon>
    </lineage>
</organism>
<gene>
    <name evidence="2" type="ORF">SAMN05660831_02282</name>
</gene>
<protein>
    <submittedName>
        <fullName evidence="2">Uncharacterized protein</fullName>
    </submittedName>
</protein>
<dbReference type="EMBL" id="FOMJ01000008">
    <property type="protein sequence ID" value="SFD76659.1"/>
    <property type="molecule type" value="Genomic_DNA"/>
</dbReference>
<evidence type="ECO:0000256" key="1">
    <source>
        <dbReference type="SAM" id="MobiDB-lite"/>
    </source>
</evidence>
<feature type="compositionally biased region" description="Low complexity" evidence="1">
    <location>
        <begin position="38"/>
        <end position="51"/>
    </location>
</feature>
<feature type="region of interest" description="Disordered" evidence="1">
    <location>
        <begin position="76"/>
        <end position="95"/>
    </location>
</feature>
<sequence>MEIAESALELVRSTAGNGNSAPEGGSRAGPGGSGSGSSGAAPSVAPSVSAGELPVGANTIVQRNIDLLLGGLTYTSRGGASGGGSSSGNLVDASA</sequence>